<dbReference type="GO" id="GO:0008270">
    <property type="term" value="F:zinc ion binding"/>
    <property type="evidence" value="ECO:0007669"/>
    <property type="project" value="InterPro"/>
</dbReference>
<keyword evidence="6 11" id="KW-0645">Protease</keyword>
<comment type="similarity">
    <text evidence="3 11">Belongs to the peptidase M18 family.</text>
</comment>
<dbReference type="AlphaFoldDB" id="A0A4P9X499"/>
<dbReference type="PRINTS" id="PR00932">
    <property type="entry name" value="AMINO1PTASE"/>
</dbReference>
<dbReference type="Pfam" id="PF02127">
    <property type="entry name" value="Peptidase_M18"/>
    <property type="match status" value="1"/>
</dbReference>
<keyword evidence="5 11" id="KW-0031">Aminopeptidase</keyword>
<dbReference type="SUPFAM" id="SSF53187">
    <property type="entry name" value="Zn-dependent exopeptidases"/>
    <property type="match status" value="1"/>
</dbReference>
<evidence type="ECO:0000256" key="2">
    <source>
        <dbReference type="ARBA" id="ARBA00001947"/>
    </source>
</evidence>
<dbReference type="InterPro" id="IPR001948">
    <property type="entry name" value="Peptidase_M18"/>
</dbReference>
<dbReference type="STRING" id="1555241.A0A4P9X499"/>
<keyword evidence="8 11" id="KW-0378">Hydrolase</keyword>
<keyword evidence="9 11" id="KW-0862">Zinc</keyword>
<evidence type="ECO:0000256" key="5">
    <source>
        <dbReference type="ARBA" id="ARBA00022438"/>
    </source>
</evidence>
<keyword evidence="13" id="KW-1185">Reference proteome</keyword>
<dbReference type="OrthoDB" id="9880441at2759"/>
<dbReference type="EMBL" id="ML014250">
    <property type="protein sequence ID" value="RKO99883.1"/>
    <property type="molecule type" value="Genomic_DNA"/>
</dbReference>
<proteinExistence type="inferred from homology"/>
<dbReference type="CDD" id="cd05658">
    <property type="entry name" value="M18_DAP"/>
    <property type="match status" value="1"/>
</dbReference>
<evidence type="ECO:0000256" key="6">
    <source>
        <dbReference type="ARBA" id="ARBA00022670"/>
    </source>
</evidence>
<sequence length="466" mass="50566">MATSHVQSFVQFLTASPTPFHAVENAATRLRAAGFRQLREKQSWGELQAGASYFWTRNGTSIVAFVVGGRYQRGNGFAIVGAHTDSPCLKIKPCSKRTKLGYQQVGVETYGGGIWHSWFDRDLALAGRVMVQQKSQTSGHTKLEARLINIDRPILRIPTLAIHLDRSVNDTFKFNNEIQLTPILGLTSSSTSCSGSAAGTTDHHEALLQAVAEAAACRVDAIVDFELSLYDAQAPCVGGLQREFVHSARLDNLTMSYCALEALLAAEHVADDPMVRVMVLFDNEEIGSVSAHGAASNLLVTAIQRVLAVDVASPKSLSQTDTQAPALARSLLISADMAHAVHPNYADRHEDEHRPQLNGGVVVKQNANQRYATTSVTRAVLRRVADAAGVPLQDFVVRNDSPCGSTIGPMLSAKLGLRTIDVGNPQLSMHSIRETCGAADVDLAIRLFTTFYEQWHRIEAELDDAL</sequence>
<dbReference type="GO" id="GO:0004177">
    <property type="term" value="F:aminopeptidase activity"/>
    <property type="evidence" value="ECO:0007669"/>
    <property type="project" value="UniProtKB-KW"/>
</dbReference>
<dbReference type="PANTHER" id="PTHR28570:SF3">
    <property type="entry name" value="ASPARTYL AMINOPEPTIDASE"/>
    <property type="match status" value="1"/>
</dbReference>
<organism evidence="12 13">
    <name type="scientific">Caulochytrium protostelioides</name>
    <dbReference type="NCBI Taxonomy" id="1555241"/>
    <lineage>
        <taxon>Eukaryota</taxon>
        <taxon>Fungi</taxon>
        <taxon>Fungi incertae sedis</taxon>
        <taxon>Chytridiomycota</taxon>
        <taxon>Chytridiomycota incertae sedis</taxon>
        <taxon>Chytridiomycetes</taxon>
        <taxon>Caulochytriales</taxon>
        <taxon>Caulochytriaceae</taxon>
        <taxon>Caulochytrium</taxon>
    </lineage>
</organism>
<dbReference type="FunFam" id="2.30.250.10:FF:000001">
    <property type="entry name" value="Aspartyl aminopeptidase 1"/>
    <property type="match status" value="1"/>
</dbReference>
<dbReference type="GO" id="GO:0006508">
    <property type="term" value="P:proteolysis"/>
    <property type="evidence" value="ECO:0007669"/>
    <property type="project" value="UniProtKB-KW"/>
</dbReference>
<evidence type="ECO:0000256" key="1">
    <source>
        <dbReference type="ARBA" id="ARBA00001335"/>
    </source>
</evidence>
<dbReference type="SUPFAM" id="SSF101821">
    <property type="entry name" value="Aminopeptidase/glucanase lid domain"/>
    <property type="match status" value="1"/>
</dbReference>
<keyword evidence="10 11" id="KW-0482">Metalloprotease</keyword>
<evidence type="ECO:0000256" key="4">
    <source>
        <dbReference type="ARBA" id="ARBA00011965"/>
    </source>
</evidence>
<evidence type="ECO:0000256" key="8">
    <source>
        <dbReference type="ARBA" id="ARBA00022801"/>
    </source>
</evidence>
<dbReference type="InterPro" id="IPR023358">
    <property type="entry name" value="Peptidase_M18_dom2"/>
</dbReference>
<gene>
    <name evidence="12" type="ORF">CXG81DRAFT_13910</name>
</gene>
<accession>A0A4P9X499</accession>
<dbReference type="Gene3D" id="2.30.250.10">
    <property type="entry name" value="Aminopeptidase i, Domain 2"/>
    <property type="match status" value="1"/>
</dbReference>
<evidence type="ECO:0000256" key="11">
    <source>
        <dbReference type="RuleBase" id="RU004386"/>
    </source>
</evidence>
<keyword evidence="7 11" id="KW-0479">Metal-binding</keyword>
<dbReference type="NCBIfam" id="NF002759">
    <property type="entry name" value="PRK02813.1"/>
    <property type="match status" value="1"/>
</dbReference>
<dbReference type="PANTHER" id="PTHR28570">
    <property type="entry name" value="ASPARTYL AMINOPEPTIDASE"/>
    <property type="match status" value="1"/>
</dbReference>
<comment type="catalytic activity">
    <reaction evidence="1">
        <text>Release of an N-terminal aspartate or glutamate from a peptide, with a preference for aspartate.</text>
        <dbReference type="EC" id="3.4.11.21"/>
    </reaction>
</comment>
<reference evidence="13" key="1">
    <citation type="journal article" date="2018" name="Nat. Microbiol.">
        <title>Leveraging single-cell genomics to expand the fungal tree of life.</title>
        <authorList>
            <person name="Ahrendt S.R."/>
            <person name="Quandt C.A."/>
            <person name="Ciobanu D."/>
            <person name="Clum A."/>
            <person name="Salamov A."/>
            <person name="Andreopoulos B."/>
            <person name="Cheng J.F."/>
            <person name="Woyke T."/>
            <person name="Pelin A."/>
            <person name="Henrissat B."/>
            <person name="Reynolds N.K."/>
            <person name="Benny G.L."/>
            <person name="Smith M.E."/>
            <person name="James T.Y."/>
            <person name="Grigoriev I.V."/>
        </authorList>
    </citation>
    <scope>NUCLEOTIDE SEQUENCE [LARGE SCALE GENOMIC DNA]</scope>
    <source>
        <strain evidence="13">ATCC 52028</strain>
    </source>
</reference>
<comment type="cofactor">
    <cofactor evidence="2">
        <name>Zn(2+)</name>
        <dbReference type="ChEBI" id="CHEBI:29105"/>
    </cofactor>
</comment>
<dbReference type="Gene3D" id="3.40.630.10">
    <property type="entry name" value="Zn peptidases"/>
    <property type="match status" value="1"/>
</dbReference>
<protein>
    <recommendedName>
        <fullName evidence="4">aspartyl aminopeptidase</fullName>
        <ecNumber evidence="4">3.4.11.21</ecNumber>
    </recommendedName>
</protein>
<evidence type="ECO:0000313" key="13">
    <source>
        <dbReference type="Proteomes" id="UP000274922"/>
    </source>
</evidence>
<evidence type="ECO:0000256" key="3">
    <source>
        <dbReference type="ARBA" id="ARBA00008290"/>
    </source>
</evidence>
<evidence type="ECO:0000256" key="9">
    <source>
        <dbReference type="ARBA" id="ARBA00022833"/>
    </source>
</evidence>
<dbReference type="EC" id="3.4.11.21" evidence="4"/>
<evidence type="ECO:0000256" key="7">
    <source>
        <dbReference type="ARBA" id="ARBA00022723"/>
    </source>
</evidence>
<evidence type="ECO:0000313" key="12">
    <source>
        <dbReference type="EMBL" id="RKO99883.1"/>
    </source>
</evidence>
<evidence type="ECO:0000256" key="10">
    <source>
        <dbReference type="ARBA" id="ARBA00023049"/>
    </source>
</evidence>
<name>A0A4P9X499_9FUNG</name>
<dbReference type="Proteomes" id="UP000274922">
    <property type="component" value="Unassembled WGS sequence"/>
</dbReference>
<dbReference type="GO" id="GO:0008237">
    <property type="term" value="F:metallopeptidase activity"/>
    <property type="evidence" value="ECO:0007669"/>
    <property type="project" value="UniProtKB-KW"/>
</dbReference>
<dbReference type="GO" id="GO:0000324">
    <property type="term" value="C:fungal-type vacuole"/>
    <property type="evidence" value="ECO:0007669"/>
    <property type="project" value="TreeGrafter"/>
</dbReference>